<reference evidence="2 3" key="1">
    <citation type="submission" date="2020-12" db="EMBL/GenBank/DDBJ databases">
        <title>Metabolic potential, ecology and presence of endohyphal bacteria is reflected in genomic diversity of Mucoromycotina.</title>
        <authorList>
            <person name="Muszewska A."/>
            <person name="Okrasinska A."/>
            <person name="Steczkiewicz K."/>
            <person name="Drgas O."/>
            <person name="Orlowska M."/>
            <person name="Perlinska-Lenart U."/>
            <person name="Aleksandrzak-Piekarczyk T."/>
            <person name="Szatraj K."/>
            <person name="Zielenkiewicz U."/>
            <person name="Pilsyk S."/>
            <person name="Malc E."/>
            <person name="Mieczkowski P."/>
            <person name="Kruszewska J.S."/>
            <person name="Biernat P."/>
            <person name="Pawlowska J."/>
        </authorList>
    </citation>
    <scope>NUCLEOTIDE SEQUENCE [LARGE SCALE GENOMIC DNA]</scope>
    <source>
        <strain evidence="2 3">CBS 142.35</strain>
    </source>
</reference>
<dbReference type="InterPro" id="IPR036691">
    <property type="entry name" value="Endo/exonu/phosph_ase_sf"/>
</dbReference>
<dbReference type="Gene3D" id="3.60.10.10">
    <property type="entry name" value="Endonuclease/exonuclease/phosphatase"/>
    <property type="match status" value="1"/>
</dbReference>
<dbReference type="Proteomes" id="UP000646827">
    <property type="component" value="Unassembled WGS sequence"/>
</dbReference>
<name>A0A8H7S7W0_9FUNG</name>
<evidence type="ECO:0000259" key="1">
    <source>
        <dbReference type="Pfam" id="PF14529"/>
    </source>
</evidence>
<evidence type="ECO:0000313" key="2">
    <source>
        <dbReference type="EMBL" id="KAG2223201.1"/>
    </source>
</evidence>
<dbReference type="AlphaFoldDB" id="A0A8H7S7W0"/>
<comment type="caution">
    <text evidence="2">The sequence shown here is derived from an EMBL/GenBank/DDBJ whole genome shotgun (WGS) entry which is preliminary data.</text>
</comment>
<organism evidence="2 3">
    <name type="scientific">Circinella minor</name>
    <dbReference type="NCBI Taxonomy" id="1195481"/>
    <lineage>
        <taxon>Eukaryota</taxon>
        <taxon>Fungi</taxon>
        <taxon>Fungi incertae sedis</taxon>
        <taxon>Mucoromycota</taxon>
        <taxon>Mucoromycotina</taxon>
        <taxon>Mucoromycetes</taxon>
        <taxon>Mucorales</taxon>
        <taxon>Lichtheimiaceae</taxon>
        <taxon>Circinella</taxon>
    </lineage>
</organism>
<sequence>MFNASGIERTPVEIIQQCENNNINIILITETFLLEGQRLNTNWQQIHNHAIIHGNAHRGIYTLHGVYLPPSSMSTNEYISTINNLSIDDHTIIFGDFNTRLGTRTGDLRRNGRAAPFTDWLHNNNLINWNERLSRGQYTYRKKEYKSIIDFFISRDTAVVNPAIKIFDTLSLNSDHHLCRLRFNPSTALLKKSPANAERLHWKLQRLQEPDVKDLYINIFSNEVDHIIQEINNAKQKQHPDPQCMDHISNLLEDSIYKALDQSVTRTQIRPKSWKWFWTPELQELADNRDRLYRRWHFTTLHTLERAAYWEEYDTARILLRKTIKATRSQQWYEFCQQMATASVSESNAIIKRIRKRKKQANTFSYPEGPAHAANEMISHLSSVFGGEQRYIRPPPTSIRTPPDHNYLSPEVLLDIIKNLSP</sequence>
<gene>
    <name evidence="2" type="ORF">INT45_011547</name>
</gene>
<dbReference type="Pfam" id="PF14529">
    <property type="entry name" value="Exo_endo_phos_2"/>
    <property type="match status" value="1"/>
</dbReference>
<dbReference type="GO" id="GO:0003824">
    <property type="term" value="F:catalytic activity"/>
    <property type="evidence" value="ECO:0007669"/>
    <property type="project" value="InterPro"/>
</dbReference>
<accession>A0A8H7S7W0</accession>
<protein>
    <recommendedName>
        <fullName evidence="1">Endonuclease/exonuclease/phosphatase domain-containing protein</fullName>
    </recommendedName>
</protein>
<dbReference type="InterPro" id="IPR005135">
    <property type="entry name" value="Endo/exonuclease/phosphatase"/>
</dbReference>
<dbReference type="OrthoDB" id="2207231at2759"/>
<proteinExistence type="predicted"/>
<dbReference type="SUPFAM" id="SSF56219">
    <property type="entry name" value="DNase I-like"/>
    <property type="match status" value="1"/>
</dbReference>
<feature type="domain" description="Endonuclease/exonuclease/phosphatase" evidence="1">
    <location>
        <begin position="63"/>
        <end position="177"/>
    </location>
</feature>
<evidence type="ECO:0000313" key="3">
    <source>
        <dbReference type="Proteomes" id="UP000646827"/>
    </source>
</evidence>
<dbReference type="EMBL" id="JAEPRB010000066">
    <property type="protein sequence ID" value="KAG2223201.1"/>
    <property type="molecule type" value="Genomic_DNA"/>
</dbReference>
<keyword evidence="3" id="KW-1185">Reference proteome</keyword>